<dbReference type="Proteomes" id="UP001187192">
    <property type="component" value="Unassembled WGS sequence"/>
</dbReference>
<accession>A0AA88A6X7</accession>
<sequence length="51" mass="5538">MEAAEDVVLQASVLFFAVAEQFSLTPCPQTAHPRSVDTTLSVFKTHTTVES</sequence>
<gene>
    <name evidence="1" type="ORF">TIFTF001_015297</name>
</gene>
<comment type="caution">
    <text evidence="1">The sequence shown here is derived from an EMBL/GenBank/DDBJ whole genome shotgun (WGS) entry which is preliminary data.</text>
</comment>
<organism evidence="1 2">
    <name type="scientific">Ficus carica</name>
    <name type="common">Common fig</name>
    <dbReference type="NCBI Taxonomy" id="3494"/>
    <lineage>
        <taxon>Eukaryota</taxon>
        <taxon>Viridiplantae</taxon>
        <taxon>Streptophyta</taxon>
        <taxon>Embryophyta</taxon>
        <taxon>Tracheophyta</taxon>
        <taxon>Spermatophyta</taxon>
        <taxon>Magnoliopsida</taxon>
        <taxon>eudicotyledons</taxon>
        <taxon>Gunneridae</taxon>
        <taxon>Pentapetalae</taxon>
        <taxon>rosids</taxon>
        <taxon>fabids</taxon>
        <taxon>Rosales</taxon>
        <taxon>Moraceae</taxon>
        <taxon>Ficeae</taxon>
        <taxon>Ficus</taxon>
    </lineage>
</organism>
<dbReference type="EMBL" id="BTGU01000022">
    <property type="protein sequence ID" value="GMN46110.1"/>
    <property type="molecule type" value="Genomic_DNA"/>
</dbReference>
<name>A0AA88A6X7_FICCA</name>
<dbReference type="AlphaFoldDB" id="A0AA88A6X7"/>
<evidence type="ECO:0000313" key="1">
    <source>
        <dbReference type="EMBL" id="GMN46110.1"/>
    </source>
</evidence>
<proteinExistence type="predicted"/>
<protein>
    <submittedName>
        <fullName evidence="1">Uncharacterized protein</fullName>
    </submittedName>
</protein>
<keyword evidence="2" id="KW-1185">Reference proteome</keyword>
<reference evidence="1" key="1">
    <citation type="submission" date="2023-07" db="EMBL/GenBank/DDBJ databases">
        <title>draft genome sequence of fig (Ficus carica).</title>
        <authorList>
            <person name="Takahashi T."/>
            <person name="Nishimura K."/>
        </authorList>
    </citation>
    <scope>NUCLEOTIDE SEQUENCE</scope>
</reference>
<evidence type="ECO:0000313" key="2">
    <source>
        <dbReference type="Proteomes" id="UP001187192"/>
    </source>
</evidence>